<accession>A0AC61QT64</accession>
<name>A0AC61QT64_9BACT</name>
<comment type="caution">
    <text evidence="1">The sequence shown here is derived from an EMBL/GenBank/DDBJ whole genome shotgun (WGS) entry which is preliminary data.</text>
</comment>
<dbReference type="Proteomes" id="UP000308886">
    <property type="component" value="Unassembled WGS sequence"/>
</dbReference>
<evidence type="ECO:0000313" key="1">
    <source>
        <dbReference type="EMBL" id="TGX83579.1"/>
    </source>
</evidence>
<keyword evidence="1" id="KW-0489">Methyltransferase</keyword>
<gene>
    <name evidence="1" type="primary">ubiE</name>
    <name evidence="1" type="ORF">E5358_02730</name>
</gene>
<reference evidence="1" key="1">
    <citation type="submission" date="2019-04" db="EMBL/GenBank/DDBJ databases">
        <title>Microbes associate with the intestines of laboratory mice.</title>
        <authorList>
            <person name="Navarre W."/>
            <person name="Wong E."/>
            <person name="Huang K."/>
            <person name="Tropini C."/>
            <person name="Ng K."/>
            <person name="Yu B."/>
        </authorList>
    </citation>
    <scope>NUCLEOTIDE SEQUENCE</scope>
    <source>
        <strain evidence="1">NM73_A23</strain>
    </source>
</reference>
<sequence length="230" mass="26157">MLEEKKTIGTLFDGIAGTYDMLNHLLSLNIDKSWRRKTVQKLTPASNLLDVAIGTADLSIEIMRQRKSINIQGIDVSREMMRIGQEKVCKAGFADSIHFDYGSALEMPYADNSFDALTCAYGLRNFPDADKGLAEFYRVMQPGAQLVILEFSYPENCIIRFGYDLFFTHVLPFVGRIFSHDKSAYTYLNRSVKEFMWGEEMVSHIKDAGFKNVHFQPLTFGITTIYTATK</sequence>
<proteinExistence type="predicted"/>
<keyword evidence="2" id="KW-1185">Reference proteome</keyword>
<dbReference type="EMBL" id="SRZC01000003">
    <property type="protein sequence ID" value="TGX83579.1"/>
    <property type="molecule type" value="Genomic_DNA"/>
</dbReference>
<protein>
    <submittedName>
        <fullName evidence="1">Bifunctional demethylmenaquinone methyltransferase/2-methoxy-6-polyprenyl-1,4-benzoquinol methylase UbiE</fullName>
    </submittedName>
</protein>
<keyword evidence="1" id="KW-0808">Transferase</keyword>
<evidence type="ECO:0000313" key="2">
    <source>
        <dbReference type="Proteomes" id="UP000308886"/>
    </source>
</evidence>
<organism evidence="1 2">
    <name type="scientific">Palleniella muris</name>
    <dbReference type="NCBI Taxonomy" id="3038145"/>
    <lineage>
        <taxon>Bacteria</taxon>
        <taxon>Pseudomonadati</taxon>
        <taxon>Bacteroidota</taxon>
        <taxon>Bacteroidia</taxon>
        <taxon>Bacteroidales</taxon>
        <taxon>Prevotellaceae</taxon>
        <taxon>Palleniella</taxon>
    </lineage>
</organism>